<dbReference type="STRING" id="1423726.FC07_GL002442"/>
<dbReference type="InterPro" id="IPR050482">
    <property type="entry name" value="Sensor_HK_TwoCompSys"/>
</dbReference>
<dbReference type="EMBL" id="AZDA01000043">
    <property type="protein sequence ID" value="KRK39473.1"/>
    <property type="molecule type" value="Genomic_DNA"/>
</dbReference>
<dbReference type="Gene3D" id="3.30.565.10">
    <property type="entry name" value="Histidine kinase-like ATPase, C-terminal domain"/>
    <property type="match status" value="1"/>
</dbReference>
<dbReference type="Proteomes" id="UP000051461">
    <property type="component" value="Unassembled WGS sequence"/>
</dbReference>
<dbReference type="Gene3D" id="1.20.5.1930">
    <property type="match status" value="1"/>
</dbReference>
<organism evidence="9 10">
    <name type="scientific">Loigolactobacillus bifermentans DSM 20003</name>
    <dbReference type="NCBI Taxonomy" id="1423726"/>
    <lineage>
        <taxon>Bacteria</taxon>
        <taxon>Bacillati</taxon>
        <taxon>Bacillota</taxon>
        <taxon>Bacilli</taxon>
        <taxon>Lactobacillales</taxon>
        <taxon>Lactobacillaceae</taxon>
        <taxon>Loigolactobacillus</taxon>
    </lineage>
</organism>
<feature type="transmembrane region" description="Helical" evidence="7">
    <location>
        <begin position="155"/>
        <end position="174"/>
    </location>
</feature>
<accession>A0A0R1H6L4</accession>
<evidence type="ECO:0000256" key="3">
    <source>
        <dbReference type="ARBA" id="ARBA00022679"/>
    </source>
</evidence>
<keyword evidence="7" id="KW-1133">Transmembrane helix</keyword>
<keyword evidence="7" id="KW-0472">Membrane</keyword>
<evidence type="ECO:0000256" key="1">
    <source>
        <dbReference type="ARBA" id="ARBA00000085"/>
    </source>
</evidence>
<evidence type="ECO:0000256" key="4">
    <source>
        <dbReference type="ARBA" id="ARBA00022777"/>
    </source>
</evidence>
<dbReference type="PATRIC" id="fig|1423726.3.peg.2534"/>
<feature type="domain" description="Histidine kinase/HSP90-like ATPase" evidence="8">
    <location>
        <begin position="312"/>
        <end position="406"/>
    </location>
</feature>
<dbReference type="OrthoDB" id="9781904at2"/>
<evidence type="ECO:0000256" key="2">
    <source>
        <dbReference type="ARBA" id="ARBA00012438"/>
    </source>
</evidence>
<feature type="transmembrane region" description="Helical" evidence="7">
    <location>
        <begin position="61"/>
        <end position="80"/>
    </location>
</feature>
<dbReference type="InterPro" id="IPR011712">
    <property type="entry name" value="Sig_transdc_His_kin_sub3_dim/P"/>
</dbReference>
<feature type="transmembrane region" description="Helical" evidence="7">
    <location>
        <begin position="131"/>
        <end position="149"/>
    </location>
</feature>
<comment type="caution">
    <text evidence="9">The sequence shown here is derived from an EMBL/GenBank/DDBJ whole genome shotgun (WGS) entry which is preliminary data.</text>
</comment>
<gene>
    <name evidence="9" type="ORF">FC07_GL002442</name>
</gene>
<dbReference type="InterPro" id="IPR036890">
    <property type="entry name" value="HATPase_C_sf"/>
</dbReference>
<keyword evidence="7" id="KW-0812">Transmembrane</keyword>
<dbReference type="SMART" id="SM00387">
    <property type="entry name" value="HATPase_c"/>
    <property type="match status" value="1"/>
</dbReference>
<sequence>MDQTEAQKLKTLRTIRGPLIIGMIMIGFIAIYVLSSSLSIERQATFHFEQVPQNAHFLDSLFVIGAVLSIIATIWFNAWLYTKRRWLLIGLPLGLILIYTTLLGHASPVILVGTYPVLMIEAITTYQRSHLVLNIITFLYLGMWGLYFLMVGPLLGTITLESFVFVIAIVFYYWRFYQRQLASRQELENLYDELKLAYNQVEAAAIRTERQRVARELHDTFTQDLAGVVLQLDAAQTFLKNGDSQRAAKIIAQSRATTRQALKDSRLTLTDLRSTPEEDLPARLNLVTTAIAKNYHLTTTLRLSLVPDYSPSQLTEITRIVTEALTNVAKHAQTDQALITSQQHDQVFKLKIIDFGVGFDLYKAQKSGHFGLQGLQERAQRLNGVITVVSAIDEGTTVTLTLPITRKE</sequence>
<proteinExistence type="predicted"/>
<evidence type="ECO:0000313" key="9">
    <source>
        <dbReference type="EMBL" id="KRK39473.1"/>
    </source>
</evidence>
<dbReference type="RefSeq" id="WP_057904271.1">
    <property type="nucleotide sequence ID" value="NZ_AZDA01000043.1"/>
</dbReference>
<evidence type="ECO:0000256" key="6">
    <source>
        <dbReference type="SAM" id="Coils"/>
    </source>
</evidence>
<dbReference type="InterPro" id="IPR003594">
    <property type="entry name" value="HATPase_dom"/>
</dbReference>
<keyword evidence="4 9" id="KW-0418">Kinase</keyword>
<dbReference type="GO" id="GO:0016020">
    <property type="term" value="C:membrane"/>
    <property type="evidence" value="ECO:0007669"/>
    <property type="project" value="InterPro"/>
</dbReference>
<dbReference type="AlphaFoldDB" id="A0A0R1H6L4"/>
<evidence type="ECO:0000256" key="7">
    <source>
        <dbReference type="SAM" id="Phobius"/>
    </source>
</evidence>
<comment type="catalytic activity">
    <reaction evidence="1">
        <text>ATP + protein L-histidine = ADP + protein N-phospho-L-histidine.</text>
        <dbReference type="EC" id="2.7.13.3"/>
    </reaction>
</comment>
<feature type="transmembrane region" description="Helical" evidence="7">
    <location>
        <begin position="20"/>
        <end position="40"/>
    </location>
</feature>
<evidence type="ECO:0000259" key="8">
    <source>
        <dbReference type="SMART" id="SM00387"/>
    </source>
</evidence>
<dbReference type="GO" id="GO:0000155">
    <property type="term" value="F:phosphorelay sensor kinase activity"/>
    <property type="evidence" value="ECO:0007669"/>
    <property type="project" value="InterPro"/>
</dbReference>
<dbReference type="Pfam" id="PF02518">
    <property type="entry name" value="HATPase_c"/>
    <property type="match status" value="1"/>
</dbReference>
<feature type="coiled-coil region" evidence="6">
    <location>
        <begin position="177"/>
        <end position="211"/>
    </location>
</feature>
<protein>
    <recommendedName>
        <fullName evidence="2">histidine kinase</fullName>
        <ecNumber evidence="2">2.7.13.3</ecNumber>
    </recommendedName>
</protein>
<feature type="transmembrane region" description="Helical" evidence="7">
    <location>
        <begin position="86"/>
        <end position="119"/>
    </location>
</feature>
<dbReference type="Pfam" id="PF07730">
    <property type="entry name" value="HisKA_3"/>
    <property type="match status" value="1"/>
</dbReference>
<keyword evidence="3" id="KW-0808">Transferase</keyword>
<dbReference type="SUPFAM" id="SSF55874">
    <property type="entry name" value="ATPase domain of HSP90 chaperone/DNA topoisomerase II/histidine kinase"/>
    <property type="match status" value="1"/>
</dbReference>
<dbReference type="EC" id="2.7.13.3" evidence="2"/>
<evidence type="ECO:0000256" key="5">
    <source>
        <dbReference type="ARBA" id="ARBA00023012"/>
    </source>
</evidence>
<evidence type="ECO:0000313" key="10">
    <source>
        <dbReference type="Proteomes" id="UP000051461"/>
    </source>
</evidence>
<dbReference type="PANTHER" id="PTHR24421:SF55">
    <property type="entry name" value="SENSOR HISTIDINE KINASE YDFH"/>
    <property type="match status" value="1"/>
</dbReference>
<keyword evidence="10" id="KW-1185">Reference proteome</keyword>
<reference evidence="9 10" key="1">
    <citation type="journal article" date="2015" name="Genome Announc.">
        <title>Expanding the biotechnology potential of lactobacilli through comparative genomics of 213 strains and associated genera.</title>
        <authorList>
            <person name="Sun Z."/>
            <person name="Harris H.M."/>
            <person name="McCann A."/>
            <person name="Guo C."/>
            <person name="Argimon S."/>
            <person name="Zhang W."/>
            <person name="Yang X."/>
            <person name="Jeffery I.B."/>
            <person name="Cooney J.C."/>
            <person name="Kagawa T.F."/>
            <person name="Liu W."/>
            <person name="Song Y."/>
            <person name="Salvetti E."/>
            <person name="Wrobel A."/>
            <person name="Rasinkangas P."/>
            <person name="Parkhill J."/>
            <person name="Rea M.C."/>
            <person name="O'Sullivan O."/>
            <person name="Ritari J."/>
            <person name="Douillard F.P."/>
            <person name="Paul Ross R."/>
            <person name="Yang R."/>
            <person name="Briner A.E."/>
            <person name="Felis G.E."/>
            <person name="de Vos W.M."/>
            <person name="Barrangou R."/>
            <person name="Klaenhammer T.R."/>
            <person name="Caufield P.W."/>
            <person name="Cui Y."/>
            <person name="Zhang H."/>
            <person name="O'Toole P.W."/>
        </authorList>
    </citation>
    <scope>NUCLEOTIDE SEQUENCE [LARGE SCALE GENOMIC DNA]</scope>
    <source>
        <strain evidence="9 10">DSM 20003</strain>
    </source>
</reference>
<name>A0A0R1H6L4_9LACO</name>
<keyword evidence="5" id="KW-0902">Two-component regulatory system</keyword>
<keyword evidence="6" id="KW-0175">Coiled coil</keyword>
<dbReference type="CDD" id="cd16917">
    <property type="entry name" value="HATPase_UhpB-NarQ-NarX-like"/>
    <property type="match status" value="1"/>
</dbReference>
<dbReference type="PANTHER" id="PTHR24421">
    <property type="entry name" value="NITRATE/NITRITE SENSOR PROTEIN NARX-RELATED"/>
    <property type="match status" value="1"/>
</dbReference>
<dbReference type="GO" id="GO:0046983">
    <property type="term" value="F:protein dimerization activity"/>
    <property type="evidence" value="ECO:0007669"/>
    <property type="project" value="InterPro"/>
</dbReference>